<dbReference type="InterPro" id="IPR029060">
    <property type="entry name" value="PIN-like_dom_sf"/>
</dbReference>
<feature type="region of interest" description="Disordered" evidence="14">
    <location>
        <begin position="647"/>
        <end position="721"/>
    </location>
</feature>
<dbReference type="PRINTS" id="PR00853">
    <property type="entry name" value="XPGRADSUPER"/>
</dbReference>
<dbReference type="GO" id="GO:0006281">
    <property type="term" value="P:DNA repair"/>
    <property type="evidence" value="ECO:0007669"/>
    <property type="project" value="UniProtKB-KW"/>
</dbReference>
<organism evidence="17">
    <name type="scientific">Cryptococcus bacillisporus CA1280</name>
    <dbReference type="NCBI Taxonomy" id="1296109"/>
    <lineage>
        <taxon>Eukaryota</taxon>
        <taxon>Fungi</taxon>
        <taxon>Dikarya</taxon>
        <taxon>Basidiomycota</taxon>
        <taxon>Agaricomycotina</taxon>
        <taxon>Tremellomycetes</taxon>
        <taxon>Tremellales</taxon>
        <taxon>Cryptococcaceae</taxon>
        <taxon>Cryptococcus</taxon>
        <taxon>Cryptococcus gattii species complex</taxon>
    </lineage>
</organism>
<dbReference type="GO" id="GO:0035312">
    <property type="term" value="F:5'-3' DNA exonuclease activity"/>
    <property type="evidence" value="ECO:0007669"/>
    <property type="project" value="InterPro"/>
</dbReference>
<evidence type="ECO:0000259" key="16">
    <source>
        <dbReference type="SMART" id="SM00485"/>
    </source>
</evidence>
<feature type="compositionally biased region" description="Basic and acidic residues" evidence="14">
    <location>
        <begin position="858"/>
        <end position="870"/>
    </location>
</feature>
<protein>
    <submittedName>
        <fullName evidence="17">Exonuclease 1</fullName>
    </submittedName>
</protein>
<dbReference type="EMBL" id="KN847992">
    <property type="protein sequence ID" value="KIR44968.1"/>
    <property type="molecule type" value="Genomic_DNA"/>
</dbReference>
<keyword evidence="5" id="KW-0479">Metal-binding</keyword>
<dbReference type="Pfam" id="PF00867">
    <property type="entry name" value="XPG_I"/>
    <property type="match status" value="1"/>
</dbReference>
<feature type="region of interest" description="Disordered" evidence="14">
    <location>
        <begin position="969"/>
        <end position="1012"/>
    </location>
</feature>
<keyword evidence="9" id="KW-0460">Magnesium</keyword>
<dbReference type="SMART" id="SM00484">
    <property type="entry name" value="XPGI"/>
    <property type="match status" value="1"/>
</dbReference>
<dbReference type="GO" id="GO:0003677">
    <property type="term" value="F:DNA binding"/>
    <property type="evidence" value="ECO:0007669"/>
    <property type="project" value="UniProtKB-KW"/>
</dbReference>
<dbReference type="PANTHER" id="PTHR11081:SF65">
    <property type="entry name" value="DNA DAMAGE-INDUCIBLE PROTEIN DIN7-RELATED"/>
    <property type="match status" value="1"/>
</dbReference>
<dbReference type="GO" id="GO:0046872">
    <property type="term" value="F:metal ion binding"/>
    <property type="evidence" value="ECO:0007669"/>
    <property type="project" value="UniProtKB-KW"/>
</dbReference>
<dbReference type="InterPro" id="IPR006085">
    <property type="entry name" value="XPG_DNA_repair_N"/>
</dbReference>
<dbReference type="Gene3D" id="1.10.150.20">
    <property type="entry name" value="5' to 3' exonuclease, C-terminal subdomain"/>
    <property type="match status" value="1"/>
</dbReference>
<feature type="compositionally biased region" description="Acidic residues" evidence="14">
    <location>
        <begin position="702"/>
        <end position="711"/>
    </location>
</feature>
<dbReference type="InterPro" id="IPR006086">
    <property type="entry name" value="XPG-I_dom"/>
</dbReference>
<feature type="compositionally biased region" description="Low complexity" evidence="14">
    <location>
        <begin position="551"/>
        <end position="597"/>
    </location>
</feature>
<keyword evidence="7" id="KW-0378">Hydrolase</keyword>
<gene>
    <name evidence="17" type="ORF">I312_05741</name>
</gene>
<evidence type="ECO:0000256" key="14">
    <source>
        <dbReference type="SAM" id="MobiDB-lite"/>
    </source>
</evidence>
<dbReference type="InterPro" id="IPR036279">
    <property type="entry name" value="5-3_exonuclease_C_sf"/>
</dbReference>
<evidence type="ECO:0000256" key="1">
    <source>
        <dbReference type="ARBA" id="ARBA00001946"/>
    </source>
</evidence>
<evidence type="ECO:0000256" key="13">
    <source>
        <dbReference type="ARBA" id="ARBA00023242"/>
    </source>
</evidence>
<dbReference type="OrthoDB" id="26491at2759"/>
<keyword evidence="12" id="KW-0234">DNA repair</keyword>
<evidence type="ECO:0000256" key="3">
    <source>
        <dbReference type="ARBA" id="ARBA00010563"/>
    </source>
</evidence>
<dbReference type="Pfam" id="PF00752">
    <property type="entry name" value="XPG_N"/>
    <property type="match status" value="1"/>
</dbReference>
<dbReference type="GO" id="GO:0017108">
    <property type="term" value="F:5'-flap endonuclease activity"/>
    <property type="evidence" value="ECO:0007669"/>
    <property type="project" value="TreeGrafter"/>
</dbReference>
<dbReference type="InterPro" id="IPR037315">
    <property type="entry name" value="EXO1_H3TH"/>
</dbReference>
<evidence type="ECO:0000256" key="4">
    <source>
        <dbReference type="ARBA" id="ARBA00022722"/>
    </source>
</evidence>
<dbReference type="InterPro" id="IPR006084">
    <property type="entry name" value="XPG/Rad2"/>
</dbReference>
<feature type="region of interest" description="Disordered" evidence="14">
    <location>
        <begin position="487"/>
        <end position="597"/>
    </location>
</feature>
<evidence type="ECO:0000313" key="17">
    <source>
        <dbReference type="EMBL" id="KIR44968.1"/>
    </source>
</evidence>
<dbReference type="HOGENOM" id="CLU_011665_0_0_1"/>
<dbReference type="SUPFAM" id="SSF88723">
    <property type="entry name" value="PIN domain-like"/>
    <property type="match status" value="1"/>
</dbReference>
<keyword evidence="13" id="KW-0539">Nucleus</keyword>
<sequence length="1031" mass="113761">MGISGLLPLLKEVSVNGHISEFKGKKGGKQGYVWLHKGAFGCAEDLVKGKKSTKFVDYAMYRVRFLRHHGIEPFLVFDGGPLPAKKGTEVSRAKSRLENLEKARSLEAQGRMKEAKEAYTRCVDVTPEMAYQLIKALRAENVDYVVAPYEADAQLCFLEREGYVDGIITEDSDLLVFGCKQASRVIFKLDKDGQCVWIHRDRLAKVKEFPMHGWTDMHFRRMAMLSGCDYLDSIPGIGIKTAHRLMRRFNSVEKLLQHIRLEGTYLIPPTYLADFAQAELAFLYQRVYDPSLGRLVHLNPLPPTTTGFQLGEGGEKWVGVDVEEGLARRMARGDVHPETGLEIVDEWPEFAGGSGGAGVAGEGGGIDGAVSSLGGKRQARAHGAHGVHGVHVQGPMDAFITRFKKPKHHHPKRDCPDYLNHANHEQQHIKSKLAPIHQPVGTYTSGASRLSDQLALRPLAENVIREDEDGCMSENVEVMSKFFGGRSKKQIRKWQKEEEKDEDGNEGKIELEWEEEEEEEQEGGGPTHSRSRSLTPTSTPTRIRQRPRSPSPAISSLIASSPPASPPSLLRMASQSFPSPQSFSPCPSPSLSPVISPSFSSCSRQRFMLQTQYITSPPAAECSSPPVLDFPISSFAEEDKRKQRINVGREAEMDMETETKTLEGGSSLGMVVSPTSSPTPSLPLSLSPSLPPTRGQSKDEDKSEEESEKEEEERKEKAKMVGGSWHAKWAFGGGLEMKGTPKFGAGVGAGANAKRAHEQMPKTVPVRKRASTLTRSSTLTLAKRREAMSTGASSRVLKNRPVNVVRGEREALRSGLVTPTRAPSTTSVSASSTTKRNGMEMKMKVAVKQFGFGRAGRKGLEVSGDKEKANMDSAVGEGEEEREKEEEGEGEGEDIGSFTPSPERKPLFSRFSVGGSAPPPRSLPCRNSPNDKTTTFSHPFISCSDLGSSCNDNLNITLKDTLQREQKQAQMQAKQQTRPGLSFVRDRGDSDDVDENTYQQMNQPVRNKTPVSRTTLGRLERYRFEKVNVRK</sequence>
<evidence type="ECO:0000256" key="11">
    <source>
        <dbReference type="ARBA" id="ARBA00023125"/>
    </source>
</evidence>
<keyword evidence="6" id="KW-0227">DNA damage</keyword>
<evidence type="ECO:0000256" key="6">
    <source>
        <dbReference type="ARBA" id="ARBA00022763"/>
    </source>
</evidence>
<name>A0A0D0U9P4_CRYGA</name>
<evidence type="ECO:0000256" key="8">
    <source>
        <dbReference type="ARBA" id="ARBA00022839"/>
    </source>
</evidence>
<proteinExistence type="inferred from homology"/>
<feature type="region of interest" description="Disordered" evidence="14">
    <location>
        <begin position="816"/>
        <end position="839"/>
    </location>
</feature>
<evidence type="ECO:0000256" key="10">
    <source>
        <dbReference type="ARBA" id="ARBA00022881"/>
    </source>
</evidence>
<feature type="domain" description="XPG-I" evidence="15">
    <location>
        <begin position="138"/>
        <end position="211"/>
    </location>
</feature>
<comment type="cofactor">
    <cofactor evidence="1">
        <name>Mg(2+)</name>
        <dbReference type="ChEBI" id="CHEBI:18420"/>
    </cofactor>
</comment>
<evidence type="ECO:0000256" key="7">
    <source>
        <dbReference type="ARBA" id="ARBA00022801"/>
    </source>
</evidence>
<keyword evidence="8 17" id="KW-0269">Exonuclease</keyword>
<dbReference type="SMART" id="SM00485">
    <property type="entry name" value="XPGN"/>
    <property type="match status" value="1"/>
</dbReference>
<evidence type="ECO:0000256" key="12">
    <source>
        <dbReference type="ARBA" id="ARBA00023204"/>
    </source>
</evidence>
<comment type="similarity">
    <text evidence="3">Belongs to the XPG/RAD2 endonuclease family. EXO1 subfamily.</text>
</comment>
<feature type="compositionally biased region" description="Low complexity" evidence="14">
    <location>
        <begin position="532"/>
        <end position="542"/>
    </location>
</feature>
<dbReference type="CDD" id="cd09908">
    <property type="entry name" value="H3TH_EXO1"/>
    <property type="match status" value="1"/>
</dbReference>
<comment type="subcellular location">
    <subcellularLocation>
        <location evidence="2">Nucleus</location>
    </subcellularLocation>
</comment>
<dbReference type="FunFam" id="1.10.150.20:FF:000011">
    <property type="entry name" value="exonuclease 1"/>
    <property type="match status" value="1"/>
</dbReference>
<keyword evidence="10" id="KW-0267">Excision nuclease</keyword>
<feature type="region of interest" description="Disordered" evidence="14">
    <location>
        <begin position="746"/>
        <end position="775"/>
    </location>
</feature>
<evidence type="ECO:0000256" key="2">
    <source>
        <dbReference type="ARBA" id="ARBA00004123"/>
    </source>
</evidence>
<feature type="region of interest" description="Disordered" evidence="14">
    <location>
        <begin position="368"/>
        <end position="390"/>
    </location>
</feature>
<dbReference type="PROSITE" id="PS00842">
    <property type="entry name" value="XPG_2"/>
    <property type="match status" value="1"/>
</dbReference>
<dbReference type="InterPro" id="IPR019974">
    <property type="entry name" value="XPG_CS"/>
</dbReference>
<dbReference type="InterPro" id="IPR008918">
    <property type="entry name" value="HhH2"/>
</dbReference>
<feature type="compositionally biased region" description="Acidic residues" evidence="14">
    <location>
        <begin position="877"/>
        <end position="894"/>
    </location>
</feature>
<evidence type="ECO:0000256" key="9">
    <source>
        <dbReference type="ARBA" id="ARBA00022842"/>
    </source>
</evidence>
<feature type="region of interest" description="Disordered" evidence="14">
    <location>
        <begin position="857"/>
        <end position="931"/>
    </location>
</feature>
<evidence type="ECO:0000256" key="5">
    <source>
        <dbReference type="ARBA" id="ARBA00022723"/>
    </source>
</evidence>
<accession>A0A0D0U9P4</accession>
<evidence type="ECO:0000259" key="15">
    <source>
        <dbReference type="SMART" id="SM00484"/>
    </source>
</evidence>
<dbReference type="FunFam" id="3.40.50.1010:FF:000002">
    <property type="entry name" value="Exonuclease 1, putative"/>
    <property type="match status" value="1"/>
</dbReference>
<feature type="compositionally biased region" description="Polar residues" evidence="14">
    <location>
        <begin position="996"/>
        <end position="1012"/>
    </location>
</feature>
<keyword evidence="11" id="KW-0238">DNA-binding</keyword>
<dbReference type="AlphaFoldDB" id="A0A0D0U9P4"/>
<reference evidence="17" key="1">
    <citation type="submission" date="2015-01" db="EMBL/GenBank/DDBJ databases">
        <title>The Genome Sequence of Cryptococcus gattii CA1280.</title>
        <authorList>
            <consortium name="The Broad Institute Genomics Platform"/>
            <person name="Cuomo C."/>
            <person name="Litvintseva A."/>
            <person name="Chen Y."/>
            <person name="Heitman J."/>
            <person name="Sun S."/>
            <person name="Springer D."/>
            <person name="Dromer F."/>
            <person name="Young S."/>
            <person name="Zeng Q."/>
            <person name="Gargeya S."/>
            <person name="Abouelleil A."/>
            <person name="Alvarado L."/>
            <person name="Chapman S.B."/>
            <person name="Gainer-Dewar J."/>
            <person name="Goldberg J."/>
            <person name="Griggs A."/>
            <person name="Gujja S."/>
            <person name="Hansen M."/>
            <person name="Howarth C."/>
            <person name="Imamovic A."/>
            <person name="Larimer J."/>
            <person name="Murphy C."/>
            <person name="Naylor J."/>
            <person name="Pearson M."/>
            <person name="Priest M."/>
            <person name="Roberts A."/>
            <person name="Saif S."/>
            <person name="Shea T."/>
            <person name="Sykes S."/>
            <person name="Wortman J."/>
            <person name="Nusbaum C."/>
            <person name="Birren B."/>
        </authorList>
    </citation>
    <scope>NUCLEOTIDE SEQUENCE [LARGE SCALE GENOMIC DNA]</scope>
    <source>
        <strain evidence="17">CA1280</strain>
    </source>
</reference>
<feature type="compositionally biased region" description="Basic and acidic residues" evidence="14">
    <location>
        <begin position="647"/>
        <end position="661"/>
    </location>
</feature>
<dbReference type="CDD" id="cd09857">
    <property type="entry name" value="PIN_EXO1"/>
    <property type="match status" value="1"/>
</dbReference>
<feature type="compositionally biased region" description="Low complexity" evidence="14">
    <location>
        <begin position="817"/>
        <end position="834"/>
    </location>
</feature>
<feature type="compositionally biased region" description="Acidic residues" evidence="14">
    <location>
        <begin position="512"/>
        <end position="522"/>
    </location>
</feature>
<dbReference type="PROSITE" id="PS00841">
    <property type="entry name" value="XPG_1"/>
    <property type="match status" value="1"/>
</dbReference>
<dbReference type="PANTHER" id="PTHR11081">
    <property type="entry name" value="FLAP ENDONUCLEASE FAMILY MEMBER"/>
    <property type="match status" value="1"/>
</dbReference>
<dbReference type="SMART" id="SM00279">
    <property type="entry name" value="HhH2"/>
    <property type="match status" value="1"/>
</dbReference>
<keyword evidence="4" id="KW-0540">Nuclease</keyword>
<dbReference type="SUPFAM" id="SSF47807">
    <property type="entry name" value="5' to 3' exonuclease, C-terminal subdomain"/>
    <property type="match status" value="1"/>
</dbReference>
<dbReference type="InterPro" id="IPR044752">
    <property type="entry name" value="PIN-like_EXO1"/>
</dbReference>
<dbReference type="GO" id="GO:0005634">
    <property type="term" value="C:nucleus"/>
    <property type="evidence" value="ECO:0007669"/>
    <property type="project" value="UniProtKB-SubCell"/>
</dbReference>
<feature type="domain" description="XPG N-terminal" evidence="16">
    <location>
        <begin position="1"/>
        <end position="99"/>
    </location>
</feature>
<feature type="compositionally biased region" description="Low complexity" evidence="14">
    <location>
        <begin position="673"/>
        <end position="688"/>
    </location>
</feature>
<dbReference type="Gene3D" id="3.40.50.1010">
    <property type="entry name" value="5'-nuclease"/>
    <property type="match status" value="1"/>
</dbReference>